<protein>
    <submittedName>
        <fullName evidence="2">Putative alpha-E superfamily protein</fullName>
    </submittedName>
</protein>
<name>A0A852RA66_9ACTN</name>
<dbReference type="RefSeq" id="WP_179726277.1">
    <property type="nucleotide sequence ID" value="NZ_BAABEF010000001.1"/>
</dbReference>
<evidence type="ECO:0000313" key="2">
    <source>
        <dbReference type="EMBL" id="NYD29957.1"/>
    </source>
</evidence>
<dbReference type="AlphaFoldDB" id="A0A852RA66"/>
<comment type="caution">
    <text evidence="2">The sequence shown here is derived from an EMBL/GenBank/DDBJ whole genome shotgun (WGS) entry which is preliminary data.</text>
</comment>
<dbReference type="Proteomes" id="UP000582231">
    <property type="component" value="Unassembled WGS sequence"/>
</dbReference>
<keyword evidence="3" id="KW-1185">Reference proteome</keyword>
<organism evidence="2 3">
    <name type="scientific">Nocardioides kongjuensis</name>
    <dbReference type="NCBI Taxonomy" id="349522"/>
    <lineage>
        <taxon>Bacteria</taxon>
        <taxon>Bacillati</taxon>
        <taxon>Actinomycetota</taxon>
        <taxon>Actinomycetes</taxon>
        <taxon>Propionibacteriales</taxon>
        <taxon>Nocardioidaceae</taxon>
        <taxon>Nocardioides</taxon>
    </lineage>
</organism>
<feature type="domain" description="DUF403" evidence="1">
    <location>
        <begin position="1"/>
        <end position="295"/>
    </location>
</feature>
<reference evidence="2 3" key="1">
    <citation type="submission" date="2020-07" db="EMBL/GenBank/DDBJ databases">
        <title>Sequencing the genomes of 1000 actinobacteria strains.</title>
        <authorList>
            <person name="Klenk H.-P."/>
        </authorList>
    </citation>
    <scope>NUCLEOTIDE SEQUENCE [LARGE SCALE GENOMIC DNA]</scope>
    <source>
        <strain evidence="2 3">DSM 19082</strain>
    </source>
</reference>
<evidence type="ECO:0000313" key="3">
    <source>
        <dbReference type="Proteomes" id="UP000582231"/>
    </source>
</evidence>
<evidence type="ECO:0000259" key="1">
    <source>
        <dbReference type="Pfam" id="PF04168"/>
    </source>
</evidence>
<dbReference type="InterPro" id="IPR051680">
    <property type="entry name" value="ATP-dep_Glu-Cys_Ligase-2"/>
</dbReference>
<gene>
    <name evidence="2" type="ORF">BJ958_001503</name>
</gene>
<dbReference type="Pfam" id="PF04168">
    <property type="entry name" value="Alpha-E"/>
    <property type="match status" value="1"/>
</dbReference>
<proteinExistence type="predicted"/>
<dbReference type="PANTHER" id="PTHR34595">
    <property type="entry name" value="BLR5612 PROTEIN"/>
    <property type="match status" value="1"/>
</dbReference>
<sequence>MLSRIAESLFWIGRYIERADDTARILDVQTQLVLEDPTSNESTTCRAVLSIMGAEPPPGDELDIARLIDLLAHDQSSPESIAACLQAARESASRARETLSEPLWVAINRTYLAIDSGAFRAMRRDRGLRWVRDQAALINGTADATMTRDEGWQFFVLGRTLERADMTARLLASAALSPGHAWTSTLRACGAHEAFLRARRGLETDREVVEFLLLDRLFPGAVAYAVTSAERCLSDLEATAHRSDVDGDARRILGRARSELEYRSVTDLLEDLPGAMDRFQRACAAATDAITRHFFAGSEALAWHGHRQ</sequence>
<dbReference type="InterPro" id="IPR007296">
    <property type="entry name" value="DUF403"/>
</dbReference>
<dbReference type="EMBL" id="JACCBF010000001">
    <property type="protein sequence ID" value="NYD29957.1"/>
    <property type="molecule type" value="Genomic_DNA"/>
</dbReference>
<accession>A0A852RA66</accession>
<dbReference type="PANTHER" id="PTHR34595:SF7">
    <property type="entry name" value="SLL1039 PROTEIN"/>
    <property type="match status" value="1"/>
</dbReference>